<evidence type="ECO:0000256" key="6">
    <source>
        <dbReference type="PIRSR" id="PIRSR015582-2"/>
    </source>
</evidence>
<evidence type="ECO:0000256" key="2">
    <source>
        <dbReference type="ARBA" id="ARBA00005568"/>
    </source>
</evidence>
<dbReference type="PIRSF" id="PIRSF015582">
    <property type="entry name" value="Cit_lyase_B"/>
    <property type="match status" value="1"/>
</dbReference>
<evidence type="ECO:0000259" key="7">
    <source>
        <dbReference type="Pfam" id="PF03328"/>
    </source>
</evidence>
<accession>A0A840C1B0</accession>
<dbReference type="InterPro" id="IPR011206">
    <property type="entry name" value="Citrate_lyase_beta/mcl1/mcl2"/>
</dbReference>
<feature type="binding site" evidence="5">
    <location>
        <position position="65"/>
    </location>
    <ligand>
        <name>substrate</name>
    </ligand>
</feature>
<protein>
    <submittedName>
        <fullName evidence="8">Citrate lyase subunit beta/citryl-CoA lyase</fullName>
        <ecNumber evidence="8">4.1.3.34</ecNumber>
    </submittedName>
</protein>
<dbReference type="GO" id="GO:0006107">
    <property type="term" value="P:oxaloacetate metabolic process"/>
    <property type="evidence" value="ECO:0007669"/>
    <property type="project" value="TreeGrafter"/>
</dbReference>
<dbReference type="AlphaFoldDB" id="A0A840C1B0"/>
<evidence type="ECO:0000313" key="8">
    <source>
        <dbReference type="EMBL" id="MBB4019000.1"/>
    </source>
</evidence>
<dbReference type="Pfam" id="PF03328">
    <property type="entry name" value="HpcH_HpaI"/>
    <property type="match status" value="1"/>
</dbReference>
<dbReference type="InterPro" id="IPR015813">
    <property type="entry name" value="Pyrv/PenolPyrv_kinase-like_dom"/>
</dbReference>
<dbReference type="PANTHER" id="PTHR32308:SF10">
    <property type="entry name" value="CITRATE LYASE SUBUNIT BETA"/>
    <property type="match status" value="1"/>
</dbReference>
<feature type="binding site" evidence="6">
    <location>
        <position position="144"/>
    </location>
    <ligand>
        <name>Mg(2+)</name>
        <dbReference type="ChEBI" id="CHEBI:18420"/>
    </ligand>
</feature>
<dbReference type="SUPFAM" id="SSF51621">
    <property type="entry name" value="Phosphoenolpyruvate/pyruvate domain"/>
    <property type="match status" value="1"/>
</dbReference>
<feature type="binding site" evidence="5">
    <location>
        <position position="118"/>
    </location>
    <ligand>
        <name>substrate</name>
    </ligand>
</feature>
<dbReference type="GO" id="GO:0000287">
    <property type="term" value="F:magnesium ion binding"/>
    <property type="evidence" value="ECO:0007669"/>
    <property type="project" value="TreeGrafter"/>
</dbReference>
<dbReference type="InterPro" id="IPR040442">
    <property type="entry name" value="Pyrv_kinase-like_dom_sf"/>
</dbReference>
<dbReference type="Proteomes" id="UP000577362">
    <property type="component" value="Unassembled WGS sequence"/>
</dbReference>
<name>A0A840C1B0_9HYPH</name>
<comment type="caution">
    <text evidence="8">The sequence shown here is derived from an EMBL/GenBank/DDBJ whole genome shotgun (WGS) entry which is preliminary data.</text>
</comment>
<dbReference type="InterPro" id="IPR005000">
    <property type="entry name" value="Aldolase/citrate-lyase_domain"/>
</dbReference>
<evidence type="ECO:0000256" key="5">
    <source>
        <dbReference type="PIRSR" id="PIRSR015582-1"/>
    </source>
</evidence>
<keyword evidence="9" id="KW-1185">Reference proteome</keyword>
<reference evidence="8 9" key="1">
    <citation type="submission" date="2020-08" db="EMBL/GenBank/DDBJ databases">
        <title>Genomic Encyclopedia of Type Strains, Phase IV (KMG-IV): sequencing the most valuable type-strain genomes for metagenomic binning, comparative biology and taxonomic classification.</title>
        <authorList>
            <person name="Goeker M."/>
        </authorList>
    </citation>
    <scope>NUCLEOTIDE SEQUENCE [LARGE SCALE GENOMIC DNA]</scope>
    <source>
        <strain evidence="8 9">DSM 103737</strain>
    </source>
</reference>
<feature type="domain" description="HpcH/HpaI aldolase/citrate lyase" evidence="7">
    <location>
        <begin position="11"/>
        <end position="210"/>
    </location>
</feature>
<evidence type="ECO:0000256" key="1">
    <source>
        <dbReference type="ARBA" id="ARBA00001946"/>
    </source>
</evidence>
<dbReference type="EC" id="4.1.3.34" evidence="8"/>
<keyword evidence="3 6" id="KW-0479">Metal-binding</keyword>
<evidence type="ECO:0000256" key="4">
    <source>
        <dbReference type="ARBA" id="ARBA00022842"/>
    </source>
</evidence>
<feature type="binding site" evidence="6">
    <location>
        <position position="118"/>
    </location>
    <ligand>
        <name>Mg(2+)</name>
        <dbReference type="ChEBI" id="CHEBI:18420"/>
    </ligand>
</feature>
<dbReference type="PANTHER" id="PTHR32308">
    <property type="entry name" value="LYASE BETA SUBUNIT, PUTATIVE (AFU_ORTHOLOGUE AFUA_4G13030)-RELATED"/>
    <property type="match status" value="1"/>
</dbReference>
<sequence>MTADLSLLSPLFVPADRPERFAKAAASGAGTIIVDLEDAVAPGEKAAARANLARLPVDACRVLVRINGRASGWFDDDLAAVAASAAHGVMLPKAEEAADIAALRTVLGEARAIVPLVETVRGLAQLPSLLAAPGVTAAAFGSLDFALDLGCEHAWEALLMARSEIVLRSRLAGLPAPVDGVTTALDEESAAADARRAAALGFGGKLAVHPRQVGPIRTAFRPSEDDVAWARRVVAAAASGAAVKLDGAMVDAPLLARARRILRAAAS</sequence>
<dbReference type="EMBL" id="JACIEN010000005">
    <property type="protein sequence ID" value="MBB4019000.1"/>
    <property type="molecule type" value="Genomic_DNA"/>
</dbReference>
<evidence type="ECO:0000313" key="9">
    <source>
        <dbReference type="Proteomes" id="UP000577362"/>
    </source>
</evidence>
<comment type="similarity">
    <text evidence="2">Belongs to the HpcH/HpaI aldolase family.</text>
</comment>
<organism evidence="8 9">
    <name type="scientific">Chelatococcus caeni</name>
    <dbReference type="NCBI Taxonomy" id="1348468"/>
    <lineage>
        <taxon>Bacteria</taxon>
        <taxon>Pseudomonadati</taxon>
        <taxon>Pseudomonadota</taxon>
        <taxon>Alphaproteobacteria</taxon>
        <taxon>Hyphomicrobiales</taxon>
        <taxon>Chelatococcaceae</taxon>
        <taxon>Chelatococcus</taxon>
    </lineage>
</organism>
<proteinExistence type="inferred from homology"/>
<keyword evidence="8" id="KW-0456">Lyase</keyword>
<dbReference type="GO" id="GO:0008816">
    <property type="term" value="F:citryl-CoA lyase activity"/>
    <property type="evidence" value="ECO:0007669"/>
    <property type="project" value="UniProtKB-EC"/>
</dbReference>
<comment type="cofactor">
    <cofactor evidence="1">
        <name>Mg(2+)</name>
        <dbReference type="ChEBI" id="CHEBI:18420"/>
    </cofactor>
</comment>
<dbReference type="Gene3D" id="3.20.20.60">
    <property type="entry name" value="Phosphoenolpyruvate-binding domains"/>
    <property type="match status" value="1"/>
</dbReference>
<evidence type="ECO:0000256" key="3">
    <source>
        <dbReference type="ARBA" id="ARBA00022723"/>
    </source>
</evidence>
<gene>
    <name evidence="8" type="ORF">GGR16_004047</name>
</gene>
<keyword evidence="4 6" id="KW-0460">Magnesium</keyword>